<accession>A0AAN6KH75</accession>
<evidence type="ECO:0000313" key="2">
    <source>
        <dbReference type="EMBL" id="KAK0982482.1"/>
    </source>
</evidence>
<feature type="region of interest" description="Disordered" evidence="1">
    <location>
        <begin position="175"/>
        <end position="202"/>
    </location>
</feature>
<reference evidence="2" key="1">
    <citation type="submission" date="2023-06" db="EMBL/GenBank/DDBJ databases">
        <title>Black Yeasts Isolated from many extreme environments.</title>
        <authorList>
            <person name="Coleine C."/>
            <person name="Stajich J.E."/>
            <person name="Selbmann L."/>
        </authorList>
    </citation>
    <scope>NUCLEOTIDE SEQUENCE</scope>
    <source>
        <strain evidence="2">CCFEE 5200</strain>
    </source>
</reference>
<feature type="compositionally biased region" description="Basic and acidic residues" evidence="1">
    <location>
        <begin position="191"/>
        <end position="202"/>
    </location>
</feature>
<protein>
    <submittedName>
        <fullName evidence="2">Uncharacterized protein</fullName>
    </submittedName>
</protein>
<sequence length="202" mass="22735">MAYDKYQEHKAEKRATAQISNLHSGSRRESSLSVRDMANGDVSEKTEVEPPSYHDAVVARQMSVPGEAEVLVHGKEGWVKVYGEAKSTGVGNGNLEVFHELSERPGSGSARVTIAEAADEAAMAGHKEDWRSKWQRKKAERAVYRAERRALGGRCCWKWERDGYWRWQARAIPIAAPPRPDPNQSPILLCERSRDRTYGKTD</sequence>
<comment type="caution">
    <text evidence="2">The sequence shown here is derived from an EMBL/GenBank/DDBJ whole genome shotgun (WGS) entry which is preliminary data.</text>
</comment>
<proteinExistence type="predicted"/>
<feature type="compositionally biased region" description="Basic and acidic residues" evidence="1">
    <location>
        <begin position="1"/>
        <end position="15"/>
    </location>
</feature>
<evidence type="ECO:0000256" key="1">
    <source>
        <dbReference type="SAM" id="MobiDB-lite"/>
    </source>
</evidence>
<evidence type="ECO:0000313" key="3">
    <source>
        <dbReference type="Proteomes" id="UP001175353"/>
    </source>
</evidence>
<dbReference type="Proteomes" id="UP001175353">
    <property type="component" value="Unassembled WGS sequence"/>
</dbReference>
<dbReference type="EMBL" id="JAUJLE010000106">
    <property type="protein sequence ID" value="KAK0982482.1"/>
    <property type="molecule type" value="Genomic_DNA"/>
</dbReference>
<dbReference type="AlphaFoldDB" id="A0AAN6KH75"/>
<feature type="region of interest" description="Disordered" evidence="1">
    <location>
        <begin position="1"/>
        <end position="50"/>
    </location>
</feature>
<keyword evidence="3" id="KW-1185">Reference proteome</keyword>
<gene>
    <name evidence="2" type="ORF">LTR91_011508</name>
</gene>
<organism evidence="2 3">
    <name type="scientific">Friedmanniomyces endolithicus</name>
    <dbReference type="NCBI Taxonomy" id="329885"/>
    <lineage>
        <taxon>Eukaryota</taxon>
        <taxon>Fungi</taxon>
        <taxon>Dikarya</taxon>
        <taxon>Ascomycota</taxon>
        <taxon>Pezizomycotina</taxon>
        <taxon>Dothideomycetes</taxon>
        <taxon>Dothideomycetidae</taxon>
        <taxon>Mycosphaerellales</taxon>
        <taxon>Teratosphaeriaceae</taxon>
        <taxon>Friedmanniomyces</taxon>
    </lineage>
</organism>
<name>A0AAN6KH75_9PEZI</name>